<reference evidence="2" key="1">
    <citation type="submission" date="2023-06" db="EMBL/GenBank/DDBJ databases">
        <title>Genome sequence of Methanosarcinaceae archaeon Ag5.</title>
        <authorList>
            <person name="Protasov E."/>
            <person name="Platt K."/>
            <person name="Poehlein A."/>
            <person name="Daniel R."/>
            <person name="Brune A."/>
        </authorList>
    </citation>
    <scope>NUCLEOTIDE SEQUENCE</scope>
    <source>
        <strain evidence="2">Ag5</strain>
    </source>
</reference>
<sequence length="206" mass="24035">MLFFWIFENKNKYFIYSISINHLYRINKFEDISKILKDVIRLNFPKRNLTENENFLFTVFLLGFAGLAFLLFYADVTDQYWRSVNLIFLILSYFGPAIYGFVSKDQKRAVVLGFVFPFIFYLLEVVSMSNFFKDWPSVGFILFRAGMFLSTAVVAAGLGWVAAMTDRKFATPRNNNILFIGLLVLYSIFALLDYKWPFLSSVLLLV</sequence>
<keyword evidence="3" id="KW-1185">Reference proteome</keyword>
<feature type="transmembrane region" description="Helical" evidence="1">
    <location>
        <begin position="109"/>
        <end position="129"/>
    </location>
</feature>
<keyword evidence="1" id="KW-0472">Membrane</keyword>
<comment type="caution">
    <text evidence="2">The sequence shown here is derived from an EMBL/GenBank/DDBJ whole genome shotgun (WGS) entry which is preliminary data.</text>
</comment>
<feature type="transmembrane region" description="Helical" evidence="1">
    <location>
        <begin position="80"/>
        <end position="102"/>
    </location>
</feature>
<proteinExistence type="predicted"/>
<feature type="transmembrane region" description="Helical" evidence="1">
    <location>
        <begin position="55"/>
        <end position="74"/>
    </location>
</feature>
<evidence type="ECO:0000256" key="1">
    <source>
        <dbReference type="SAM" id="Phobius"/>
    </source>
</evidence>
<keyword evidence="1" id="KW-1133">Transmembrane helix</keyword>
<evidence type="ECO:0000313" key="3">
    <source>
        <dbReference type="Proteomes" id="UP001271789"/>
    </source>
</evidence>
<accession>A0AAE4SDW4</accession>
<gene>
    <name evidence="2" type="ORF">MsAg5_08760</name>
</gene>
<dbReference type="Proteomes" id="UP001271789">
    <property type="component" value="Unassembled WGS sequence"/>
</dbReference>
<keyword evidence="1" id="KW-0812">Transmembrane</keyword>
<organism evidence="2 3">
    <name type="scientific">Methanolapillus africanus</name>
    <dbReference type="NCBI Taxonomy" id="3028297"/>
    <lineage>
        <taxon>Archaea</taxon>
        <taxon>Methanobacteriati</taxon>
        <taxon>Methanobacteriota</taxon>
        <taxon>Stenosarchaea group</taxon>
        <taxon>Methanomicrobia</taxon>
        <taxon>Methanosarcinales</taxon>
        <taxon>Methanosarcinaceae</taxon>
        <taxon>Methanolapillus</taxon>
    </lineage>
</organism>
<name>A0AAE4SDW4_9EURY</name>
<feature type="transmembrane region" description="Helical" evidence="1">
    <location>
        <begin position="177"/>
        <end position="196"/>
    </location>
</feature>
<protein>
    <submittedName>
        <fullName evidence="2">Uncharacterized protein</fullName>
    </submittedName>
</protein>
<evidence type="ECO:0000313" key="2">
    <source>
        <dbReference type="EMBL" id="MDV0447008.1"/>
    </source>
</evidence>
<dbReference type="AlphaFoldDB" id="A0AAE4SDW4"/>
<dbReference type="EMBL" id="JAWDKD010000015">
    <property type="protein sequence ID" value="MDV0447008.1"/>
    <property type="molecule type" value="Genomic_DNA"/>
</dbReference>
<feature type="transmembrane region" description="Helical" evidence="1">
    <location>
        <begin position="141"/>
        <end position="165"/>
    </location>
</feature>